<dbReference type="OrthoDB" id="524898at2759"/>
<feature type="transmembrane region" description="Helical" evidence="1">
    <location>
        <begin position="18"/>
        <end position="39"/>
    </location>
</feature>
<dbReference type="Pfam" id="PF10251">
    <property type="entry name" value="PEN-2"/>
    <property type="match status" value="1"/>
</dbReference>
<accession>A0A5J4UMZ9</accession>
<comment type="caution">
    <text evidence="2">The sequence shown here is derived from an EMBL/GenBank/DDBJ whole genome shotgun (WGS) entry which is preliminary data.</text>
</comment>
<protein>
    <recommendedName>
        <fullName evidence="4">Gamma-secretase subunit PEN-2</fullName>
    </recommendedName>
</protein>
<keyword evidence="1" id="KW-0472">Membrane</keyword>
<keyword evidence="1" id="KW-1133">Transmembrane helix</keyword>
<evidence type="ECO:0008006" key="4">
    <source>
        <dbReference type="Google" id="ProtNLM"/>
    </source>
</evidence>
<evidence type="ECO:0000313" key="3">
    <source>
        <dbReference type="Proteomes" id="UP000324800"/>
    </source>
</evidence>
<dbReference type="InterPro" id="IPR019379">
    <property type="entry name" value="Gamma_Secretase_Asp_P_PEN2"/>
</dbReference>
<dbReference type="AlphaFoldDB" id="A0A5J4UMZ9"/>
<organism evidence="2 3">
    <name type="scientific">Streblomastix strix</name>
    <dbReference type="NCBI Taxonomy" id="222440"/>
    <lineage>
        <taxon>Eukaryota</taxon>
        <taxon>Metamonada</taxon>
        <taxon>Preaxostyla</taxon>
        <taxon>Oxymonadida</taxon>
        <taxon>Streblomastigidae</taxon>
        <taxon>Streblomastix</taxon>
    </lineage>
</organism>
<evidence type="ECO:0000313" key="2">
    <source>
        <dbReference type="EMBL" id="KAA6371462.1"/>
    </source>
</evidence>
<name>A0A5J4UMZ9_9EUKA</name>
<sequence length="105" mass="12349">MLQDKALGTAKSRENTSFALFCMGFFLMPWVWGLNFLVFRHAFRKPEQKRSRFYVLFSLCGFLIESALVLVWMIIYFSVYKHASKGFRCSVELILLIPDSYFDVL</sequence>
<dbReference type="Proteomes" id="UP000324800">
    <property type="component" value="Unassembled WGS sequence"/>
</dbReference>
<reference evidence="2 3" key="1">
    <citation type="submission" date="2019-03" db="EMBL/GenBank/DDBJ databases">
        <title>Single cell metagenomics reveals metabolic interactions within the superorganism composed of flagellate Streblomastix strix and complex community of Bacteroidetes bacteria on its surface.</title>
        <authorList>
            <person name="Treitli S.C."/>
            <person name="Kolisko M."/>
            <person name="Husnik F."/>
            <person name="Keeling P."/>
            <person name="Hampl V."/>
        </authorList>
    </citation>
    <scope>NUCLEOTIDE SEQUENCE [LARGE SCALE GENOMIC DNA]</scope>
    <source>
        <strain evidence="2">ST1C</strain>
    </source>
</reference>
<gene>
    <name evidence="2" type="ORF">EZS28_033011</name>
</gene>
<dbReference type="EMBL" id="SNRW01014437">
    <property type="protein sequence ID" value="KAA6371462.1"/>
    <property type="molecule type" value="Genomic_DNA"/>
</dbReference>
<feature type="transmembrane region" description="Helical" evidence="1">
    <location>
        <begin position="51"/>
        <end position="77"/>
    </location>
</feature>
<keyword evidence="1" id="KW-0812">Transmembrane</keyword>
<proteinExistence type="predicted"/>
<evidence type="ECO:0000256" key="1">
    <source>
        <dbReference type="SAM" id="Phobius"/>
    </source>
</evidence>